<dbReference type="Proteomes" id="UP000193689">
    <property type="component" value="Unassembled WGS sequence"/>
</dbReference>
<protein>
    <submittedName>
        <fullName evidence="2">Uncharacterized protein</fullName>
    </submittedName>
</protein>
<dbReference type="RefSeq" id="XP_040710394.1">
    <property type="nucleotide sequence ID" value="XM_040858913.1"/>
</dbReference>
<gene>
    <name evidence="2" type="ORF">BCR38DRAFT_414242</name>
</gene>
<feature type="region of interest" description="Disordered" evidence="1">
    <location>
        <begin position="95"/>
        <end position="114"/>
    </location>
</feature>
<keyword evidence="3" id="KW-1185">Reference proteome</keyword>
<evidence type="ECO:0000313" key="2">
    <source>
        <dbReference type="EMBL" id="ORY56927.1"/>
    </source>
</evidence>
<dbReference type="AlphaFoldDB" id="A0A1Y2DCK4"/>
<evidence type="ECO:0000313" key="3">
    <source>
        <dbReference type="Proteomes" id="UP000193689"/>
    </source>
</evidence>
<accession>A0A1Y2DCK4</accession>
<proteinExistence type="predicted"/>
<dbReference type="GeneID" id="63775125"/>
<reference evidence="2 3" key="1">
    <citation type="submission" date="2016-07" db="EMBL/GenBank/DDBJ databases">
        <title>Pervasive Adenine N6-methylation of Active Genes in Fungi.</title>
        <authorList>
            <consortium name="DOE Joint Genome Institute"/>
            <person name="Mondo S.J."/>
            <person name="Dannebaum R.O."/>
            <person name="Kuo R.C."/>
            <person name="Labutti K."/>
            <person name="Haridas S."/>
            <person name="Kuo A."/>
            <person name="Salamov A."/>
            <person name="Ahrendt S.R."/>
            <person name="Lipzen A."/>
            <person name="Sullivan W."/>
            <person name="Andreopoulos W.B."/>
            <person name="Clum A."/>
            <person name="Lindquist E."/>
            <person name="Daum C."/>
            <person name="Ramamoorthy G.K."/>
            <person name="Gryganskyi A."/>
            <person name="Culley D."/>
            <person name="Magnuson J.K."/>
            <person name="James T.Y."/>
            <person name="O'Malley M.A."/>
            <person name="Stajich J.E."/>
            <person name="Spatafora J.W."/>
            <person name="Visel A."/>
            <person name="Grigoriev I.V."/>
        </authorList>
    </citation>
    <scope>NUCLEOTIDE SEQUENCE [LARGE SCALE GENOMIC DNA]</scope>
    <source>
        <strain evidence="2 3">CBS 129021</strain>
    </source>
</reference>
<evidence type="ECO:0000256" key="1">
    <source>
        <dbReference type="SAM" id="MobiDB-lite"/>
    </source>
</evidence>
<dbReference type="InParanoid" id="A0A1Y2DCK4"/>
<name>A0A1Y2DCK4_9PEZI</name>
<sequence length="171" mass="19453">MTRRTQNIPSRRPRQDAGFFPSPAMRCFRLGPTVDFYQTSDRRSSLVSIPKWKLRVDQHVANGTQPIGRVMTNEKPMLRSLLTRLVSMRNCKPPEHQLKSARRPGTSGWFQTTSKHSLSSDDLGRVAAFSNKAMDRNCPLDNRDRAILAINCLPQRDPAQGFNNARCNATW</sequence>
<dbReference type="EMBL" id="MCFJ01000021">
    <property type="protein sequence ID" value="ORY56927.1"/>
    <property type="molecule type" value="Genomic_DNA"/>
</dbReference>
<comment type="caution">
    <text evidence="2">The sequence shown here is derived from an EMBL/GenBank/DDBJ whole genome shotgun (WGS) entry which is preliminary data.</text>
</comment>
<organism evidence="2 3">
    <name type="scientific">Pseudomassariella vexata</name>
    <dbReference type="NCBI Taxonomy" id="1141098"/>
    <lineage>
        <taxon>Eukaryota</taxon>
        <taxon>Fungi</taxon>
        <taxon>Dikarya</taxon>
        <taxon>Ascomycota</taxon>
        <taxon>Pezizomycotina</taxon>
        <taxon>Sordariomycetes</taxon>
        <taxon>Xylariomycetidae</taxon>
        <taxon>Amphisphaeriales</taxon>
        <taxon>Pseudomassariaceae</taxon>
        <taxon>Pseudomassariella</taxon>
    </lineage>
</organism>